<evidence type="ECO:0000313" key="2">
    <source>
        <dbReference type="EMBL" id="TPP10564.1"/>
    </source>
</evidence>
<dbReference type="Proteomes" id="UP000316429">
    <property type="component" value="Unassembled WGS sequence"/>
</dbReference>
<dbReference type="InterPro" id="IPR008407">
    <property type="entry name" value="Brnchd-chn_aa_trnsp_AzlD"/>
</dbReference>
<keyword evidence="1" id="KW-1133">Transmembrane helix</keyword>
<reference evidence="2 3" key="1">
    <citation type="submission" date="2019-06" db="EMBL/GenBank/DDBJ databases">
        <title>Rhizobium sp. CL12 isolated from roots of soybean.</title>
        <authorList>
            <person name="Wang C."/>
        </authorList>
    </citation>
    <scope>NUCLEOTIDE SEQUENCE [LARGE SCALE GENOMIC DNA]</scope>
    <source>
        <strain evidence="2 3">CL12</strain>
    </source>
</reference>
<sequence>MSLDPATLAAILAMMAATVFTRFSGAFLVRRLKLGPGAEKALATVPPAVLMAVVAPTAFATGWPETIGCLIVVVAALRLSLLPAAALGVVSVALLRAASI</sequence>
<feature type="transmembrane region" description="Helical" evidence="1">
    <location>
        <begin position="41"/>
        <end position="64"/>
    </location>
</feature>
<gene>
    <name evidence="2" type="ORF">FJQ55_06880</name>
</gene>
<name>A0A504U697_9HYPH</name>
<protein>
    <submittedName>
        <fullName evidence="2">AzlD family protein</fullName>
    </submittedName>
</protein>
<dbReference type="Pfam" id="PF05437">
    <property type="entry name" value="AzlD"/>
    <property type="match status" value="1"/>
</dbReference>
<organism evidence="2 3">
    <name type="scientific">Rhizobium glycinendophyticum</name>
    <dbReference type="NCBI Taxonomy" id="2589807"/>
    <lineage>
        <taxon>Bacteria</taxon>
        <taxon>Pseudomonadati</taxon>
        <taxon>Pseudomonadota</taxon>
        <taxon>Alphaproteobacteria</taxon>
        <taxon>Hyphomicrobiales</taxon>
        <taxon>Rhizobiaceae</taxon>
        <taxon>Rhizobium/Agrobacterium group</taxon>
        <taxon>Rhizobium</taxon>
    </lineage>
</organism>
<feature type="transmembrane region" description="Helical" evidence="1">
    <location>
        <begin position="6"/>
        <end position="29"/>
    </location>
</feature>
<keyword evidence="1" id="KW-0812">Transmembrane</keyword>
<proteinExistence type="predicted"/>
<accession>A0A504U697</accession>
<dbReference type="AlphaFoldDB" id="A0A504U697"/>
<evidence type="ECO:0000256" key="1">
    <source>
        <dbReference type="SAM" id="Phobius"/>
    </source>
</evidence>
<feature type="transmembrane region" description="Helical" evidence="1">
    <location>
        <begin position="70"/>
        <end position="95"/>
    </location>
</feature>
<comment type="caution">
    <text evidence="2">The sequence shown here is derived from an EMBL/GenBank/DDBJ whole genome shotgun (WGS) entry which is preliminary data.</text>
</comment>
<keyword evidence="1" id="KW-0472">Membrane</keyword>
<dbReference type="EMBL" id="VFYP01000001">
    <property type="protein sequence ID" value="TPP10564.1"/>
    <property type="molecule type" value="Genomic_DNA"/>
</dbReference>
<evidence type="ECO:0000313" key="3">
    <source>
        <dbReference type="Proteomes" id="UP000316429"/>
    </source>
</evidence>
<keyword evidence="3" id="KW-1185">Reference proteome</keyword>
<dbReference type="RefSeq" id="WP_140826901.1">
    <property type="nucleotide sequence ID" value="NZ_VFYP01000001.1"/>
</dbReference>